<dbReference type="SUPFAM" id="SSF55797">
    <property type="entry name" value="PR-1-like"/>
    <property type="match status" value="1"/>
</dbReference>
<proteinExistence type="predicted"/>
<accession>A0ABT0QAS7</accession>
<dbReference type="PANTHER" id="PTHR31157:SF1">
    <property type="entry name" value="SCP DOMAIN-CONTAINING PROTEIN"/>
    <property type="match status" value="1"/>
</dbReference>
<feature type="signal peptide" evidence="1">
    <location>
        <begin position="1"/>
        <end position="25"/>
    </location>
</feature>
<protein>
    <submittedName>
        <fullName evidence="3">CAP domain-containing protein</fullName>
    </submittedName>
</protein>
<evidence type="ECO:0000313" key="3">
    <source>
        <dbReference type="EMBL" id="MCL6293588.1"/>
    </source>
</evidence>
<evidence type="ECO:0000259" key="2">
    <source>
        <dbReference type="Pfam" id="PF00188"/>
    </source>
</evidence>
<dbReference type="CDD" id="cd05379">
    <property type="entry name" value="CAP_bacterial"/>
    <property type="match status" value="1"/>
</dbReference>
<organism evidence="3 4">
    <name type="scientific">Jejuia spongiicola</name>
    <dbReference type="NCBI Taxonomy" id="2942207"/>
    <lineage>
        <taxon>Bacteria</taxon>
        <taxon>Pseudomonadati</taxon>
        <taxon>Bacteroidota</taxon>
        <taxon>Flavobacteriia</taxon>
        <taxon>Flavobacteriales</taxon>
        <taxon>Flavobacteriaceae</taxon>
        <taxon>Jejuia</taxon>
    </lineage>
</organism>
<dbReference type="InterPro" id="IPR014044">
    <property type="entry name" value="CAP_dom"/>
</dbReference>
<dbReference type="Pfam" id="PF00188">
    <property type="entry name" value="CAP"/>
    <property type="match status" value="1"/>
</dbReference>
<dbReference type="Gene3D" id="3.40.33.10">
    <property type="entry name" value="CAP"/>
    <property type="match status" value="1"/>
</dbReference>
<comment type="caution">
    <text evidence="3">The sequence shown here is derived from an EMBL/GenBank/DDBJ whole genome shotgun (WGS) entry which is preliminary data.</text>
</comment>
<dbReference type="EMBL" id="JAMFLZ010000001">
    <property type="protein sequence ID" value="MCL6293588.1"/>
    <property type="molecule type" value="Genomic_DNA"/>
</dbReference>
<dbReference type="PANTHER" id="PTHR31157">
    <property type="entry name" value="SCP DOMAIN-CONTAINING PROTEIN"/>
    <property type="match status" value="1"/>
</dbReference>
<reference evidence="3" key="1">
    <citation type="submission" date="2022-05" db="EMBL/GenBank/DDBJ databases">
        <authorList>
            <person name="Park J.-S."/>
        </authorList>
    </citation>
    <scope>NUCLEOTIDE SEQUENCE</scope>
    <source>
        <strain evidence="3">2012CJ34-3</strain>
    </source>
</reference>
<evidence type="ECO:0000313" key="4">
    <source>
        <dbReference type="Proteomes" id="UP001165381"/>
    </source>
</evidence>
<keyword evidence="1" id="KW-0732">Signal</keyword>
<feature type="domain" description="SCP" evidence="2">
    <location>
        <begin position="47"/>
        <end position="158"/>
    </location>
</feature>
<sequence>MKTYYFKTWLILSCFAVLTCTVSCSKDDSLEDIEKLETLSIEEEIFQLVNLHRASIGKEPLAINNLATELAEEHTHYMIAQKDISHDYFDERSDRLFNEEKASRTGENVAYGQQSAKDVMDAWIDSSGHRANIEGDFTHIGISVVKNSSGVYYFTQIFLKKKPEPNNT</sequence>
<dbReference type="RefSeq" id="WP_249971724.1">
    <property type="nucleotide sequence ID" value="NZ_JAMFLZ010000001.1"/>
</dbReference>
<feature type="chain" id="PRO_5045956040" evidence="1">
    <location>
        <begin position="26"/>
        <end position="168"/>
    </location>
</feature>
<gene>
    <name evidence="3" type="ORF">M3P09_01205</name>
</gene>
<name>A0ABT0QAS7_9FLAO</name>
<evidence type="ECO:0000256" key="1">
    <source>
        <dbReference type="SAM" id="SignalP"/>
    </source>
</evidence>
<keyword evidence="4" id="KW-1185">Reference proteome</keyword>
<dbReference type="Proteomes" id="UP001165381">
    <property type="component" value="Unassembled WGS sequence"/>
</dbReference>
<dbReference type="InterPro" id="IPR035940">
    <property type="entry name" value="CAP_sf"/>
</dbReference>